<dbReference type="InterPro" id="IPR053063">
    <property type="entry name" value="PWWP_domain_containing_PDP"/>
</dbReference>
<feature type="compositionally biased region" description="Basic residues" evidence="1">
    <location>
        <begin position="640"/>
        <end position="649"/>
    </location>
</feature>
<evidence type="ECO:0000313" key="3">
    <source>
        <dbReference type="EMBL" id="KAG8378899.1"/>
    </source>
</evidence>
<dbReference type="SMART" id="SM00293">
    <property type="entry name" value="PWWP"/>
    <property type="match status" value="1"/>
</dbReference>
<evidence type="ECO:0000313" key="4">
    <source>
        <dbReference type="Proteomes" id="UP000826271"/>
    </source>
</evidence>
<dbReference type="PANTHER" id="PTHR42851">
    <property type="entry name" value="ALDOLASE-RELATED"/>
    <property type="match status" value="1"/>
</dbReference>
<name>A0AAV6X7K2_9LAMI</name>
<evidence type="ECO:0000259" key="2">
    <source>
        <dbReference type="PROSITE" id="PS50812"/>
    </source>
</evidence>
<feature type="domain" description="PWWP" evidence="2">
    <location>
        <begin position="220"/>
        <end position="281"/>
    </location>
</feature>
<reference evidence="3" key="1">
    <citation type="submission" date="2019-10" db="EMBL/GenBank/DDBJ databases">
        <authorList>
            <person name="Zhang R."/>
            <person name="Pan Y."/>
            <person name="Wang J."/>
            <person name="Ma R."/>
            <person name="Yu S."/>
        </authorList>
    </citation>
    <scope>NUCLEOTIDE SEQUENCE</scope>
    <source>
        <strain evidence="3">LA-IB0</strain>
        <tissue evidence="3">Leaf</tissue>
    </source>
</reference>
<protein>
    <recommendedName>
        <fullName evidence="2">PWWP domain-containing protein</fullName>
    </recommendedName>
</protein>
<dbReference type="Proteomes" id="UP000826271">
    <property type="component" value="Unassembled WGS sequence"/>
</dbReference>
<dbReference type="AlphaFoldDB" id="A0AAV6X7K2"/>
<organism evidence="3 4">
    <name type="scientific">Buddleja alternifolia</name>
    <dbReference type="NCBI Taxonomy" id="168488"/>
    <lineage>
        <taxon>Eukaryota</taxon>
        <taxon>Viridiplantae</taxon>
        <taxon>Streptophyta</taxon>
        <taxon>Embryophyta</taxon>
        <taxon>Tracheophyta</taxon>
        <taxon>Spermatophyta</taxon>
        <taxon>Magnoliopsida</taxon>
        <taxon>eudicotyledons</taxon>
        <taxon>Gunneridae</taxon>
        <taxon>Pentapetalae</taxon>
        <taxon>asterids</taxon>
        <taxon>lamiids</taxon>
        <taxon>Lamiales</taxon>
        <taxon>Scrophulariaceae</taxon>
        <taxon>Buddlejeae</taxon>
        <taxon>Buddleja</taxon>
    </lineage>
</organism>
<feature type="region of interest" description="Disordered" evidence="1">
    <location>
        <begin position="635"/>
        <end position="656"/>
    </location>
</feature>
<dbReference type="EMBL" id="WHWC01000007">
    <property type="protein sequence ID" value="KAG8378899.1"/>
    <property type="molecule type" value="Genomic_DNA"/>
</dbReference>
<dbReference type="InterPro" id="IPR000313">
    <property type="entry name" value="PWWP_dom"/>
</dbReference>
<dbReference type="Pfam" id="PF00855">
    <property type="entry name" value="PWWP"/>
    <property type="match status" value="1"/>
</dbReference>
<dbReference type="SUPFAM" id="SSF63748">
    <property type="entry name" value="Tudor/PWWP/MBT"/>
    <property type="match status" value="1"/>
</dbReference>
<feature type="region of interest" description="Disordered" evidence="1">
    <location>
        <begin position="539"/>
        <end position="568"/>
    </location>
</feature>
<dbReference type="Gene3D" id="2.30.30.140">
    <property type="match status" value="1"/>
</dbReference>
<feature type="region of interest" description="Disordered" evidence="1">
    <location>
        <begin position="918"/>
        <end position="940"/>
    </location>
</feature>
<accession>A0AAV6X7K2</accession>
<dbReference type="PROSITE" id="PS50812">
    <property type="entry name" value="PWWP"/>
    <property type="match status" value="1"/>
</dbReference>
<keyword evidence="4" id="KW-1185">Reference proteome</keyword>
<gene>
    <name evidence="3" type="ORF">BUALT_Bualt07G0032500</name>
</gene>
<comment type="caution">
    <text evidence="3">The sequence shown here is derived from an EMBL/GenBank/DDBJ whole genome shotgun (WGS) entry which is preliminary data.</text>
</comment>
<dbReference type="PANTHER" id="PTHR42851:SF8">
    <property type="entry name" value="PWWP DOMAIN-CONTAINING PROTEIN"/>
    <property type="match status" value="1"/>
</dbReference>
<feature type="compositionally biased region" description="Low complexity" evidence="1">
    <location>
        <begin position="442"/>
        <end position="455"/>
    </location>
</feature>
<sequence length="1000" mass="109748">MENKTNLETLEEGFVESKPENPCNNILEEVGSDFLCNLSGKCTANVYSGHSEVNHDVELGRKISYGGIEESYVIAGNNRISKGAVDCNLDDKLLMNGNNIENNDVLDLEGDLNFGWYDEKSDDVLKEPMEEDTDVLHSHEPGSPTKIEVSGSGINLFVEVFGPLDGIRDGNNNVSDKVEGLLQESDLGQENETLYCGGENVNAKSEGEDIVGEEQCTFDVGDLVWAKTRSPLWWPGMISDPSKVAKDETKSEKRGSFLVKYFGNSNFVWCLNSEMKPFLEFFESMSKQNNSRSFLGSVEKALCEFGQHVKSKMTCPCFSKESGKKENSMSVVKTSIFDVLSFSQFEAVDFSACIKNLARSVFVPDKIELTIVKNRLSAFYCSLGHLELPLQSLRSSGDDGDDKITSSGKSFESRERKKSKYLSFPYIDAVVGQETEDVKHISSQSTKSTAQSSGKKNSRKKGPEKPLKGRHIISKADDIDGCSTELLNELCSTARDCFYLGKSKYSDSLRTFYYSFRIFAFLDADTACKVAVAHQAPKREKRLAQISTEPNEKMEGDAGQNSASEGIGGAKESVNIESSKTDTLQEKGNVVRKKAKKKKEQVVSAGSESVSNSSITGLNITTDDSGMISFQQTGSDVHKSVKAPKKRKVGPTPGLPHIETIAKVSDMNGNQPSISFQHMPVGGSSTNINGIDQIVFGSVSSIKDVQVALQNMKNREGVNGTNQFPNAESTTRGLESNVINNRFGPFIQKSFQMGTFPSSGKLESKKRKRKESPCQVDTVIPDLNGNVLENLPEGNYILSPVGKPELKSMRNKSANTETGSNVKINRVFNKVEDPGGSLLLNFAPESTLPSKETLVKTFSRFGLLKESKIQVSDDLTVQIVYERSSDARFAFRSLEKSKPFGESLVGFKLHCMPAVTASRPKEKRKKLQTSRPIGPVNATKNLARPAETPDIALMRQNVEMMKMTLEKAGNNLSAEMRAVLENEIKGFLDKISATAGSSSS</sequence>
<evidence type="ECO:0000256" key="1">
    <source>
        <dbReference type="SAM" id="MobiDB-lite"/>
    </source>
</evidence>
<dbReference type="CDD" id="cd05162">
    <property type="entry name" value="PWWP"/>
    <property type="match status" value="1"/>
</dbReference>
<feature type="region of interest" description="Disordered" evidence="1">
    <location>
        <begin position="438"/>
        <end position="470"/>
    </location>
</feature>
<proteinExistence type="predicted"/>